<reference evidence="2" key="1">
    <citation type="journal article" date="2018" name="Genome Biol.">
        <title>SKESA: strategic k-mer extension for scrupulous assemblies.</title>
        <authorList>
            <person name="Souvorov A."/>
            <person name="Agarwala R."/>
            <person name="Lipman D.J."/>
        </authorList>
    </citation>
    <scope>NUCLEOTIDE SEQUENCE</scope>
    <source>
        <strain evidence="3">Salmonella enterica</strain>
        <strain evidence="2">SSI_AA591</strain>
    </source>
</reference>
<gene>
    <name evidence="2" type="ORF">G0O88_23380</name>
    <name evidence="3" type="ORF">G4D32_004826</name>
    <name evidence="4" type="ORF">G4D32_004947</name>
</gene>
<dbReference type="AlphaFoldDB" id="A0A710ARV8"/>
<protein>
    <submittedName>
        <fullName evidence="2">Uncharacterized protein</fullName>
    </submittedName>
</protein>
<comment type="caution">
    <text evidence="2">The sequence shown here is derived from an EMBL/GenBank/DDBJ whole genome shotgun (WGS) entry which is preliminary data.</text>
</comment>
<organism evidence="2">
    <name type="scientific">Salmonella typhimurium</name>
    <dbReference type="NCBI Taxonomy" id="90371"/>
    <lineage>
        <taxon>Bacteria</taxon>
        <taxon>Pseudomonadati</taxon>
        <taxon>Pseudomonadota</taxon>
        <taxon>Gammaproteobacteria</taxon>
        <taxon>Enterobacterales</taxon>
        <taxon>Enterobacteriaceae</taxon>
        <taxon>Salmonella</taxon>
    </lineage>
</organism>
<reference evidence="2" key="2">
    <citation type="submission" date="2019-08" db="EMBL/GenBank/DDBJ databases">
        <authorList>
            <consortium name="NCBI Pathogen Detection Project"/>
        </authorList>
    </citation>
    <scope>NUCLEOTIDE SEQUENCE</scope>
    <source>
        <strain evidence="3">Salmonella enterica</strain>
        <strain evidence="2">SSI_AA591</strain>
    </source>
</reference>
<evidence type="ECO:0000256" key="1">
    <source>
        <dbReference type="SAM" id="MobiDB-lite"/>
    </source>
</evidence>
<dbReference type="EMBL" id="DAANTS010000030">
    <property type="protein sequence ID" value="HAD1337095.1"/>
    <property type="molecule type" value="Genomic_DNA"/>
</dbReference>
<dbReference type="EMBL" id="DAARZQ010000084">
    <property type="protein sequence ID" value="HAE4607266.1"/>
    <property type="molecule type" value="Genomic_DNA"/>
</dbReference>
<feature type="compositionally biased region" description="Basic residues" evidence="1">
    <location>
        <begin position="1"/>
        <end position="16"/>
    </location>
</feature>
<sequence>MVSRRTGSRNGRRSTGKRWSWNDRSASGRTTVRRCNKPDKTGLSAQIPAERRCHPPGCMAMHLGEIYLAQKARFSGEFTAGFTGLTPHSRRTRPGRCGQGMLW</sequence>
<evidence type="ECO:0000313" key="2">
    <source>
        <dbReference type="EMBL" id="HAD1337095.1"/>
    </source>
</evidence>
<proteinExistence type="predicted"/>
<feature type="region of interest" description="Disordered" evidence="1">
    <location>
        <begin position="1"/>
        <end position="43"/>
    </location>
</feature>
<evidence type="ECO:0000313" key="3">
    <source>
        <dbReference type="EMBL" id="HAE4607162.1"/>
    </source>
</evidence>
<name>A0A710ARV8_SALTM</name>
<dbReference type="EMBL" id="DAARZQ010000052">
    <property type="protein sequence ID" value="HAE4607162.1"/>
    <property type="molecule type" value="Genomic_DNA"/>
</dbReference>
<accession>A0A710ARV8</accession>
<evidence type="ECO:0000313" key="4">
    <source>
        <dbReference type="EMBL" id="HAE4607266.1"/>
    </source>
</evidence>